<dbReference type="SUPFAM" id="SSF53067">
    <property type="entry name" value="Actin-like ATPase domain"/>
    <property type="match status" value="1"/>
</dbReference>
<protein>
    <recommendedName>
        <fullName evidence="3">Hsp70 family chaperone</fullName>
    </recommendedName>
</protein>
<dbReference type="PANTHER" id="PTHR42749:SF1">
    <property type="entry name" value="CELL SHAPE-DETERMINING PROTEIN MREB"/>
    <property type="match status" value="1"/>
</dbReference>
<keyword evidence="2" id="KW-1185">Reference proteome</keyword>
<evidence type="ECO:0008006" key="3">
    <source>
        <dbReference type="Google" id="ProtNLM"/>
    </source>
</evidence>
<accession>A0ABR1PKR5</accession>
<sequence length="446" mass="50258">MEHSTRPDIIVAVDLGSTFTGGPIQVIYNWPGCSTRNEQKVHTCLVYGRDERPTSWGFICEDDDEFEMKRREFFKIFLDKMNLLEAQIKGLQGAPESVAQAQKFVTDYLGEVYVHVKSTIEHQTGIGPFTGWKDLAVEFLFSVPTTWRSFEIINTFKEAIKNAGFGTEGPRHAATVNLTESEAAAVATIKSTAIDFEKDDIFLSVDAGGGTTDFALMQVVETREPFPTLKQLTQVDGVGIGSTLIDRAFLDLVEDRVFPFSDLVEQLPPDCIEKLVRGDKFRTAKHKFGERVEDMQSIFDPHINSMLKKIREQLDFVRVKAFGNPQVDQRFLILSGGLGSSAYVRDRLQEDLKLNPHPNAVHINIVQAHDPQLVVVKGLILDRLQKLESGDKPVLATRKARASYGVMCKMKYNPEIHFQEELKTDPLDGQVYAMSQIDWLIRKVCD</sequence>
<dbReference type="InterPro" id="IPR043129">
    <property type="entry name" value="ATPase_NBD"/>
</dbReference>
<organism evidence="1 2">
    <name type="scientific">Diaporthe eres</name>
    <name type="common">Phomopsis oblonga</name>
    <dbReference type="NCBI Taxonomy" id="83184"/>
    <lineage>
        <taxon>Eukaryota</taxon>
        <taxon>Fungi</taxon>
        <taxon>Dikarya</taxon>
        <taxon>Ascomycota</taxon>
        <taxon>Pezizomycotina</taxon>
        <taxon>Sordariomycetes</taxon>
        <taxon>Sordariomycetidae</taxon>
        <taxon>Diaporthales</taxon>
        <taxon>Diaporthaceae</taxon>
        <taxon>Diaporthe</taxon>
        <taxon>Diaporthe eres species complex</taxon>
    </lineage>
</organism>
<evidence type="ECO:0000313" key="1">
    <source>
        <dbReference type="EMBL" id="KAK7738960.1"/>
    </source>
</evidence>
<reference evidence="1 2" key="1">
    <citation type="submission" date="2024-02" db="EMBL/GenBank/DDBJ databases">
        <title>De novo assembly and annotation of 12 fungi associated with fruit tree decline syndrome in Ontario, Canada.</title>
        <authorList>
            <person name="Sulman M."/>
            <person name="Ellouze W."/>
            <person name="Ilyukhin E."/>
        </authorList>
    </citation>
    <scope>NUCLEOTIDE SEQUENCE [LARGE SCALE GENOMIC DNA]</scope>
    <source>
        <strain evidence="1 2">M169</strain>
    </source>
</reference>
<dbReference type="PANTHER" id="PTHR42749">
    <property type="entry name" value="CELL SHAPE-DETERMINING PROTEIN MREB"/>
    <property type="match status" value="1"/>
</dbReference>
<evidence type="ECO:0000313" key="2">
    <source>
        <dbReference type="Proteomes" id="UP001430848"/>
    </source>
</evidence>
<dbReference type="Proteomes" id="UP001430848">
    <property type="component" value="Unassembled WGS sequence"/>
</dbReference>
<dbReference type="Gene3D" id="3.90.640.10">
    <property type="entry name" value="Actin, Chain A, domain 4"/>
    <property type="match status" value="1"/>
</dbReference>
<proteinExistence type="predicted"/>
<gene>
    <name evidence="1" type="ORF">SLS63_002297</name>
</gene>
<dbReference type="CDD" id="cd10170">
    <property type="entry name" value="ASKHA_NBD_HSP70"/>
    <property type="match status" value="1"/>
</dbReference>
<comment type="caution">
    <text evidence="1">The sequence shown here is derived from an EMBL/GenBank/DDBJ whole genome shotgun (WGS) entry which is preliminary data.</text>
</comment>
<dbReference type="EMBL" id="JAKNSF020000005">
    <property type="protein sequence ID" value="KAK7738960.1"/>
    <property type="molecule type" value="Genomic_DNA"/>
</dbReference>
<name>A0ABR1PKR5_DIAER</name>
<dbReference type="Gene3D" id="3.30.420.40">
    <property type="match status" value="2"/>
</dbReference>